<accession>A0A6S6PMI8</accession>
<sequence length="71" mass="7720">MLWLSITAGVAACLNPVHHQFHVMDSLEQEAAGQFAKPAIDRASVPEVDRQHPDLHGGTCDPDGSDEETRL</sequence>
<name>A0A6S6PMI8_ACEAC</name>
<reference evidence="2 3" key="1">
    <citation type="submission" date="2020-07" db="EMBL/GenBank/DDBJ databases">
        <title>Complete Genome Sequence of an acetic acid bacterium, Acetobacter aceti JCM20276.</title>
        <authorList>
            <person name="Hirose Y."/>
            <person name="Mihara H."/>
        </authorList>
    </citation>
    <scope>NUCLEOTIDE SEQUENCE [LARGE SCALE GENOMIC DNA]</scope>
    <source>
        <strain evidence="2 3">JCM20276</strain>
    </source>
</reference>
<dbReference type="EMBL" id="AP023326">
    <property type="protein sequence ID" value="BCI68669.1"/>
    <property type="molecule type" value="Genomic_DNA"/>
</dbReference>
<dbReference type="AlphaFoldDB" id="A0A6S6PMI8"/>
<feature type="region of interest" description="Disordered" evidence="1">
    <location>
        <begin position="39"/>
        <end position="71"/>
    </location>
</feature>
<evidence type="ECO:0000313" key="3">
    <source>
        <dbReference type="Proteomes" id="UP000515220"/>
    </source>
</evidence>
<proteinExistence type="predicted"/>
<protein>
    <submittedName>
        <fullName evidence="2">Uncharacterized protein</fullName>
    </submittedName>
</protein>
<evidence type="ECO:0000256" key="1">
    <source>
        <dbReference type="SAM" id="MobiDB-lite"/>
    </source>
</evidence>
<organism evidence="2 3">
    <name type="scientific">Acetobacter aceti</name>
    <dbReference type="NCBI Taxonomy" id="435"/>
    <lineage>
        <taxon>Bacteria</taxon>
        <taxon>Pseudomonadati</taxon>
        <taxon>Pseudomonadota</taxon>
        <taxon>Alphaproteobacteria</taxon>
        <taxon>Acetobacterales</taxon>
        <taxon>Acetobacteraceae</taxon>
        <taxon>Acetobacter</taxon>
        <taxon>Acetobacter subgen. Acetobacter</taxon>
    </lineage>
</organism>
<gene>
    <name evidence="2" type="ORF">AAJCM20276_32930</name>
</gene>
<evidence type="ECO:0000313" key="2">
    <source>
        <dbReference type="EMBL" id="BCI68669.1"/>
    </source>
</evidence>
<dbReference type="Proteomes" id="UP000515220">
    <property type="component" value="Chromosome"/>
</dbReference>